<protein>
    <submittedName>
        <fullName evidence="1">Uncharacterized protein</fullName>
    </submittedName>
</protein>
<gene>
    <name evidence="1" type="ORF">H2204_011980</name>
</gene>
<name>A0AA39CTF9_9EURO</name>
<comment type="caution">
    <text evidence="1">The sequence shown here is derived from an EMBL/GenBank/DDBJ whole genome shotgun (WGS) entry which is preliminary data.</text>
</comment>
<accession>A0AA39CTF9</accession>
<organism evidence="1 2">
    <name type="scientific">Knufia peltigerae</name>
    <dbReference type="NCBI Taxonomy" id="1002370"/>
    <lineage>
        <taxon>Eukaryota</taxon>
        <taxon>Fungi</taxon>
        <taxon>Dikarya</taxon>
        <taxon>Ascomycota</taxon>
        <taxon>Pezizomycotina</taxon>
        <taxon>Eurotiomycetes</taxon>
        <taxon>Chaetothyriomycetidae</taxon>
        <taxon>Chaetothyriales</taxon>
        <taxon>Trichomeriaceae</taxon>
        <taxon>Knufia</taxon>
    </lineage>
</organism>
<evidence type="ECO:0000313" key="1">
    <source>
        <dbReference type="EMBL" id="KAJ9621153.1"/>
    </source>
</evidence>
<dbReference type="EMBL" id="JAPDRN010000116">
    <property type="protein sequence ID" value="KAJ9621153.1"/>
    <property type="molecule type" value="Genomic_DNA"/>
</dbReference>
<sequence length="126" mass="12872">MSSAKRGRALSPSLDVAGCGKKTRYATSCPHRAALADGSLCETWARPSFVVCSVQRAPSVAHPKVLATAVSKSSGDALTGTAYPARRISGSPMVASLQLSGRRAKVTSGLRSGPIKCGAYVGPDPA</sequence>
<dbReference type="Proteomes" id="UP001172681">
    <property type="component" value="Unassembled WGS sequence"/>
</dbReference>
<reference evidence="1" key="1">
    <citation type="submission" date="2022-10" db="EMBL/GenBank/DDBJ databases">
        <title>Culturing micro-colonial fungi from biological soil crusts in the Mojave desert and describing Neophaeococcomyces mojavensis, and introducing the new genera and species Taxawa tesnikishii.</title>
        <authorList>
            <person name="Kurbessoian T."/>
            <person name="Stajich J.E."/>
        </authorList>
    </citation>
    <scope>NUCLEOTIDE SEQUENCE</scope>
    <source>
        <strain evidence="1">TK_35</strain>
    </source>
</reference>
<dbReference type="AlphaFoldDB" id="A0AA39CTF9"/>
<keyword evidence="2" id="KW-1185">Reference proteome</keyword>
<proteinExistence type="predicted"/>
<evidence type="ECO:0000313" key="2">
    <source>
        <dbReference type="Proteomes" id="UP001172681"/>
    </source>
</evidence>